<reference evidence="1" key="1">
    <citation type="journal article" date="2017" name="Nature">
        <title>The genome of Chenopodium quinoa.</title>
        <authorList>
            <person name="Jarvis D.E."/>
            <person name="Ho Y.S."/>
            <person name="Lightfoot D.J."/>
            <person name="Schmoeckel S.M."/>
            <person name="Li B."/>
            <person name="Borm T.J.A."/>
            <person name="Ohyanagi H."/>
            <person name="Mineta K."/>
            <person name="Michell C.T."/>
            <person name="Saber N."/>
            <person name="Kharbatia N.M."/>
            <person name="Rupper R.R."/>
            <person name="Sharp A.R."/>
            <person name="Dally N."/>
            <person name="Boughton B.A."/>
            <person name="Woo Y.H."/>
            <person name="Gao G."/>
            <person name="Schijlen E.G.W.M."/>
            <person name="Guo X."/>
            <person name="Momin A.A."/>
            <person name="Negrao S."/>
            <person name="Al-Babili S."/>
            <person name="Gehring C."/>
            <person name="Roessner U."/>
            <person name="Jung C."/>
            <person name="Murphy K."/>
            <person name="Arold S.T."/>
            <person name="Gojobori T."/>
            <person name="van der Linden C.G."/>
            <person name="van Loo E.N."/>
            <person name="Jellen E.N."/>
            <person name="Maughan P.J."/>
            <person name="Tester M."/>
        </authorList>
    </citation>
    <scope>NUCLEOTIDE SEQUENCE [LARGE SCALE GENOMIC DNA]</scope>
    <source>
        <strain evidence="1">cv. PI 614886</strain>
    </source>
</reference>
<evidence type="ECO:0000313" key="1">
    <source>
        <dbReference type="EnsemblPlants" id="AUR62044667-RA:cds"/>
    </source>
</evidence>
<accession>A0A803NEW3</accession>
<proteinExistence type="predicted"/>
<dbReference type="SUPFAM" id="SSF56219">
    <property type="entry name" value="DNase I-like"/>
    <property type="match status" value="1"/>
</dbReference>
<keyword evidence="2" id="KW-1185">Reference proteome</keyword>
<sequence length="215" mass="23902">MNPLHPPITLVTKIPPEYSALVDYLMDGPTLTIVHPIANKALLQLSTFLPPAHNPPDMLVTLAIPMEIAGPMKALSKAFVILMPNVPLHVSDKYPNFPMFNMSLKIMIWNVQGIGNKLAVLRELIRINDPSILALVETHISGEQAQKICDRIGFSGQFRVEAQGFSGGIWLFLRQELIEVTVLDNQSQHITVEIKKEGRGTMDVLGNLCESRFNN</sequence>
<dbReference type="Gene3D" id="3.60.10.10">
    <property type="entry name" value="Endonuclease/exonuclease/phosphatase"/>
    <property type="match status" value="1"/>
</dbReference>
<reference evidence="1" key="2">
    <citation type="submission" date="2021-03" db="UniProtKB">
        <authorList>
            <consortium name="EnsemblPlants"/>
        </authorList>
    </citation>
    <scope>IDENTIFICATION</scope>
</reference>
<protein>
    <submittedName>
        <fullName evidence="1">Uncharacterized protein</fullName>
    </submittedName>
</protein>
<organism evidence="1 2">
    <name type="scientific">Chenopodium quinoa</name>
    <name type="common">Quinoa</name>
    <dbReference type="NCBI Taxonomy" id="63459"/>
    <lineage>
        <taxon>Eukaryota</taxon>
        <taxon>Viridiplantae</taxon>
        <taxon>Streptophyta</taxon>
        <taxon>Embryophyta</taxon>
        <taxon>Tracheophyta</taxon>
        <taxon>Spermatophyta</taxon>
        <taxon>Magnoliopsida</taxon>
        <taxon>eudicotyledons</taxon>
        <taxon>Gunneridae</taxon>
        <taxon>Pentapetalae</taxon>
        <taxon>Caryophyllales</taxon>
        <taxon>Chenopodiaceae</taxon>
        <taxon>Chenopodioideae</taxon>
        <taxon>Atripliceae</taxon>
        <taxon>Chenopodium</taxon>
    </lineage>
</organism>
<dbReference type="AlphaFoldDB" id="A0A803NEW3"/>
<dbReference type="Gramene" id="AUR62044667-RA">
    <property type="protein sequence ID" value="AUR62044667-RA:cds"/>
    <property type="gene ID" value="AUR62044667"/>
</dbReference>
<evidence type="ECO:0000313" key="2">
    <source>
        <dbReference type="Proteomes" id="UP000596660"/>
    </source>
</evidence>
<dbReference type="Proteomes" id="UP000596660">
    <property type="component" value="Unplaced"/>
</dbReference>
<dbReference type="EnsemblPlants" id="AUR62044667-RA">
    <property type="protein sequence ID" value="AUR62044667-RA:cds"/>
    <property type="gene ID" value="AUR62044667"/>
</dbReference>
<dbReference type="PANTHER" id="PTHR35218">
    <property type="entry name" value="RNASE H DOMAIN-CONTAINING PROTEIN"/>
    <property type="match status" value="1"/>
</dbReference>
<name>A0A803NEW3_CHEQI</name>
<dbReference type="InterPro" id="IPR036691">
    <property type="entry name" value="Endo/exonu/phosph_ase_sf"/>
</dbReference>
<dbReference type="PANTHER" id="PTHR35218:SF9">
    <property type="entry name" value="ENDONUCLEASE_EXONUCLEASE_PHOSPHATASE DOMAIN-CONTAINING PROTEIN"/>
    <property type="match status" value="1"/>
</dbReference>